<evidence type="ECO:0000256" key="3">
    <source>
        <dbReference type="ARBA" id="ARBA00022448"/>
    </source>
</evidence>
<evidence type="ECO:0000256" key="5">
    <source>
        <dbReference type="ARBA" id="ARBA00022621"/>
    </source>
</evidence>
<dbReference type="PANTHER" id="PTHR46783:SF3">
    <property type="entry name" value="GLOBIN FAMILY PROFILE DOMAIN-CONTAINING PROTEIN"/>
    <property type="match status" value="1"/>
</dbReference>
<gene>
    <name evidence="17" type="ORF">DR999_PMT19957</name>
</gene>
<organism evidence="17 18">
    <name type="scientific">Platysternon megacephalum</name>
    <name type="common">big-headed turtle</name>
    <dbReference type="NCBI Taxonomy" id="55544"/>
    <lineage>
        <taxon>Eukaryota</taxon>
        <taxon>Metazoa</taxon>
        <taxon>Chordata</taxon>
        <taxon>Craniata</taxon>
        <taxon>Vertebrata</taxon>
        <taxon>Euteleostomi</taxon>
        <taxon>Archelosauria</taxon>
        <taxon>Testudinata</taxon>
        <taxon>Testudines</taxon>
        <taxon>Cryptodira</taxon>
        <taxon>Durocryptodira</taxon>
        <taxon>Testudinoidea</taxon>
        <taxon>Platysternidae</taxon>
        <taxon>Platysternon</taxon>
    </lineage>
</organism>
<evidence type="ECO:0000256" key="11">
    <source>
        <dbReference type="ARBA" id="ARBA00044569"/>
    </source>
</evidence>
<keyword evidence="4 15" id="KW-0349">Heme</keyword>
<dbReference type="InterPro" id="IPR009050">
    <property type="entry name" value="Globin-like_sf"/>
</dbReference>
<dbReference type="Gene3D" id="1.10.490.10">
    <property type="entry name" value="Globins"/>
    <property type="match status" value="1"/>
</dbReference>
<reference evidence="17 18" key="2">
    <citation type="submission" date="2019-04" db="EMBL/GenBank/DDBJ databases">
        <title>The genome sequence of big-headed turtle.</title>
        <authorList>
            <person name="Gong S."/>
        </authorList>
    </citation>
    <scope>NUCLEOTIDE SEQUENCE [LARGE SCALE GENOMIC DNA]</scope>
    <source>
        <strain evidence="17">DO16091913</strain>
        <tissue evidence="17">Muscle</tissue>
    </source>
</reference>
<accession>A0A4D9DS40</accession>
<proteinExistence type="inferred from homology"/>
<dbReference type="GO" id="GO:0004784">
    <property type="term" value="F:superoxide dismutase activity"/>
    <property type="evidence" value="ECO:0007669"/>
    <property type="project" value="UniProtKB-EC"/>
</dbReference>
<sequence>MLELISKAQLSSYNLEHPPGIMALLTDADKKNIQHIWAKLFENPEENGKTVVIKLFKDYPETKAYFKNIPTEGNLQEDPLVRFHGRRVMVALNQVVENLDNWKQACRILDRLADKHKNVHQVPAVNFQSMFQVILNVCKDLLGNEFSTEVSLSWEKLFGLLSEQINASYVSLHDQFGPGVGTHLMALTVLNESE</sequence>
<feature type="domain" description="Globin" evidence="16">
    <location>
        <begin position="24"/>
        <end position="170"/>
    </location>
</feature>
<dbReference type="GO" id="GO:0005506">
    <property type="term" value="F:iron ion binding"/>
    <property type="evidence" value="ECO:0007669"/>
    <property type="project" value="InterPro"/>
</dbReference>
<dbReference type="OrthoDB" id="436496at2759"/>
<evidence type="ECO:0000256" key="8">
    <source>
        <dbReference type="ARBA" id="ARBA00044448"/>
    </source>
</evidence>
<dbReference type="PROSITE" id="PS01033">
    <property type="entry name" value="GLOBIN"/>
    <property type="match status" value="1"/>
</dbReference>
<keyword evidence="7" id="KW-0408">Iron</keyword>
<evidence type="ECO:0000256" key="10">
    <source>
        <dbReference type="ARBA" id="ARBA00044562"/>
    </source>
</evidence>
<dbReference type="Proteomes" id="UP000297703">
    <property type="component" value="Unassembled WGS sequence"/>
</dbReference>
<protein>
    <recommendedName>
        <fullName evidence="2">superoxide dismutase</fullName>
        <ecNumber evidence="2">1.15.1.1</ecNumber>
    </recommendedName>
    <alternativeName>
        <fullName evidence="9">Nitrite reductase CYGB</fullName>
    </alternativeName>
    <alternativeName>
        <fullName evidence="11">Pseudoperoxidase CYGB</fullName>
    </alternativeName>
    <alternativeName>
        <fullName evidence="10">Superoxide dismutase CYGB</fullName>
    </alternativeName>
</protein>
<dbReference type="GO" id="GO:0005344">
    <property type="term" value="F:oxygen carrier activity"/>
    <property type="evidence" value="ECO:0007669"/>
    <property type="project" value="UniProtKB-KW"/>
</dbReference>
<evidence type="ECO:0000256" key="9">
    <source>
        <dbReference type="ARBA" id="ARBA00044551"/>
    </source>
</evidence>
<comment type="catalytic activity">
    <reaction evidence="13">
        <text>Fe(III)-heme b-[protein] + nitric oxide + H2O = Fe(II)-heme b-[protein] + nitrite + 2 H(+)</text>
        <dbReference type="Rhea" id="RHEA:77711"/>
        <dbReference type="Rhea" id="RHEA-COMP:18975"/>
        <dbReference type="Rhea" id="RHEA-COMP:18976"/>
        <dbReference type="ChEBI" id="CHEBI:15377"/>
        <dbReference type="ChEBI" id="CHEBI:15378"/>
        <dbReference type="ChEBI" id="CHEBI:16301"/>
        <dbReference type="ChEBI" id="CHEBI:16480"/>
        <dbReference type="ChEBI" id="CHEBI:55376"/>
        <dbReference type="ChEBI" id="CHEBI:60344"/>
    </reaction>
    <physiologicalReaction direction="right-to-left" evidence="13">
        <dbReference type="Rhea" id="RHEA:77713"/>
    </physiologicalReaction>
</comment>
<comment type="caution">
    <text evidence="17">The sequence shown here is derived from an EMBL/GenBank/DDBJ whole genome shotgun (WGS) entry which is preliminary data.</text>
</comment>
<comment type="catalytic activity">
    <reaction evidence="8">
        <text>Fe(II)-heme b-[protein] + nitric oxide + O2 = Fe(III)-heme b-[protein] + nitrate</text>
        <dbReference type="Rhea" id="RHEA:78091"/>
        <dbReference type="Rhea" id="RHEA-COMP:18975"/>
        <dbReference type="Rhea" id="RHEA-COMP:18976"/>
        <dbReference type="ChEBI" id="CHEBI:15379"/>
        <dbReference type="ChEBI" id="CHEBI:16480"/>
        <dbReference type="ChEBI" id="CHEBI:17632"/>
        <dbReference type="ChEBI" id="CHEBI:55376"/>
        <dbReference type="ChEBI" id="CHEBI:60344"/>
    </reaction>
    <physiologicalReaction direction="left-to-right" evidence="8">
        <dbReference type="Rhea" id="RHEA:78092"/>
    </physiologicalReaction>
</comment>
<keyword evidence="3 15" id="KW-0813">Transport</keyword>
<evidence type="ECO:0000313" key="18">
    <source>
        <dbReference type="Proteomes" id="UP000297703"/>
    </source>
</evidence>
<dbReference type="STRING" id="55544.A0A4D9DS40"/>
<evidence type="ECO:0000256" key="1">
    <source>
        <dbReference type="ARBA" id="ARBA00008705"/>
    </source>
</evidence>
<evidence type="ECO:0000259" key="16">
    <source>
        <dbReference type="PROSITE" id="PS01033"/>
    </source>
</evidence>
<evidence type="ECO:0000256" key="4">
    <source>
        <dbReference type="ARBA" id="ARBA00022617"/>
    </source>
</evidence>
<evidence type="ECO:0000256" key="13">
    <source>
        <dbReference type="ARBA" id="ARBA00048118"/>
    </source>
</evidence>
<dbReference type="PANTHER" id="PTHR46783">
    <property type="entry name" value="CYTOGLOBIN"/>
    <property type="match status" value="1"/>
</dbReference>
<dbReference type="InterPro" id="IPR012292">
    <property type="entry name" value="Globin/Proto"/>
</dbReference>
<dbReference type="EC" id="1.15.1.1" evidence="2"/>
<evidence type="ECO:0000256" key="6">
    <source>
        <dbReference type="ARBA" id="ARBA00022723"/>
    </source>
</evidence>
<evidence type="ECO:0000256" key="2">
    <source>
        <dbReference type="ARBA" id="ARBA00012682"/>
    </source>
</evidence>
<comment type="catalytic activity">
    <reaction evidence="12">
        <text>2 superoxide + 2 H(+) = H2O2 + O2</text>
        <dbReference type="Rhea" id="RHEA:20696"/>
        <dbReference type="ChEBI" id="CHEBI:15378"/>
        <dbReference type="ChEBI" id="CHEBI:15379"/>
        <dbReference type="ChEBI" id="CHEBI:16240"/>
        <dbReference type="ChEBI" id="CHEBI:18421"/>
        <dbReference type="EC" id="1.15.1.1"/>
    </reaction>
    <physiologicalReaction direction="left-to-right" evidence="12">
        <dbReference type="Rhea" id="RHEA:20697"/>
    </physiologicalReaction>
</comment>
<dbReference type="Pfam" id="PF00042">
    <property type="entry name" value="Globin"/>
    <property type="match status" value="1"/>
</dbReference>
<comment type="similarity">
    <text evidence="1 15">Belongs to the globin family.</text>
</comment>
<dbReference type="EMBL" id="QXTE01000422">
    <property type="protein sequence ID" value="TFJ98149.1"/>
    <property type="molecule type" value="Genomic_DNA"/>
</dbReference>
<reference evidence="17 18" key="1">
    <citation type="submission" date="2019-04" db="EMBL/GenBank/DDBJ databases">
        <title>Draft genome of the big-headed turtle Platysternon megacephalum.</title>
        <authorList>
            <person name="Gong S."/>
        </authorList>
    </citation>
    <scope>NUCLEOTIDE SEQUENCE [LARGE SCALE GENOMIC DNA]</scope>
    <source>
        <strain evidence="17">DO16091913</strain>
        <tissue evidence="17">Muscle</tissue>
    </source>
</reference>
<evidence type="ECO:0000313" key="17">
    <source>
        <dbReference type="EMBL" id="TFJ98149.1"/>
    </source>
</evidence>
<dbReference type="AlphaFoldDB" id="A0A4D9DS40"/>
<dbReference type="SUPFAM" id="SSF46458">
    <property type="entry name" value="Globin-like"/>
    <property type="match status" value="1"/>
</dbReference>
<dbReference type="GO" id="GO:0020037">
    <property type="term" value="F:heme binding"/>
    <property type="evidence" value="ECO:0007669"/>
    <property type="project" value="InterPro"/>
</dbReference>
<keyword evidence="5 15" id="KW-0561">Oxygen transport</keyword>
<keyword evidence="6" id="KW-0479">Metal-binding</keyword>
<comment type="catalytic activity">
    <reaction evidence="14">
        <text>H2O2 + AH2 = A + 2 H2O</text>
        <dbReference type="Rhea" id="RHEA:30275"/>
        <dbReference type="ChEBI" id="CHEBI:13193"/>
        <dbReference type="ChEBI" id="CHEBI:15377"/>
        <dbReference type="ChEBI" id="CHEBI:16240"/>
        <dbReference type="ChEBI" id="CHEBI:17499"/>
    </reaction>
    <physiologicalReaction direction="left-to-right" evidence="14">
        <dbReference type="Rhea" id="RHEA:30276"/>
    </physiologicalReaction>
</comment>
<evidence type="ECO:0000256" key="12">
    <source>
        <dbReference type="ARBA" id="ARBA00047393"/>
    </source>
</evidence>
<dbReference type="GO" id="GO:0019825">
    <property type="term" value="F:oxygen binding"/>
    <property type="evidence" value="ECO:0007669"/>
    <property type="project" value="InterPro"/>
</dbReference>
<dbReference type="InterPro" id="IPR000971">
    <property type="entry name" value="Globin"/>
</dbReference>
<evidence type="ECO:0000256" key="7">
    <source>
        <dbReference type="ARBA" id="ARBA00023004"/>
    </source>
</evidence>
<evidence type="ECO:0000256" key="14">
    <source>
        <dbReference type="ARBA" id="ARBA00049899"/>
    </source>
</evidence>
<dbReference type="InterPro" id="IPR013314">
    <property type="entry name" value="Globin_lamprey/hagfish"/>
</dbReference>
<evidence type="ECO:0000256" key="15">
    <source>
        <dbReference type="RuleBase" id="RU000356"/>
    </source>
</evidence>
<name>A0A4D9DS40_9SAUR</name>
<keyword evidence="18" id="KW-1185">Reference proteome</keyword>